<dbReference type="Gene3D" id="2.20.110.10">
    <property type="entry name" value="Histone H3 K4-specific methyltransferase SET7/9 N-terminal domain"/>
    <property type="match status" value="1"/>
</dbReference>
<dbReference type="InterPro" id="IPR006260">
    <property type="entry name" value="TonB/TolA_C"/>
</dbReference>
<evidence type="ECO:0000256" key="4">
    <source>
        <dbReference type="ARBA" id="ARBA00022475"/>
    </source>
</evidence>
<evidence type="ECO:0000256" key="5">
    <source>
        <dbReference type="ARBA" id="ARBA00022519"/>
    </source>
</evidence>
<dbReference type="AlphaFoldDB" id="A0A238V4S1"/>
<keyword evidence="4" id="KW-1003">Cell membrane</keyword>
<dbReference type="PANTHER" id="PTHR33446">
    <property type="entry name" value="PROTEIN TONB-RELATED"/>
    <property type="match status" value="1"/>
</dbReference>
<dbReference type="Proteomes" id="UP000198310">
    <property type="component" value="Unassembled WGS sequence"/>
</dbReference>
<dbReference type="Pfam" id="PF03544">
    <property type="entry name" value="TonB_C"/>
    <property type="match status" value="1"/>
</dbReference>
<keyword evidence="7" id="KW-0653">Protein transport</keyword>
<keyword evidence="6" id="KW-0812">Transmembrane</keyword>
<dbReference type="Gene3D" id="3.30.1150.10">
    <property type="match status" value="1"/>
</dbReference>
<dbReference type="SUPFAM" id="SSF82185">
    <property type="entry name" value="Histone H3 K4-specific methyltransferase SET7/9 N-terminal domain"/>
    <property type="match status" value="1"/>
</dbReference>
<dbReference type="PROSITE" id="PS52015">
    <property type="entry name" value="TONB_CTD"/>
    <property type="match status" value="1"/>
</dbReference>
<evidence type="ECO:0000256" key="9">
    <source>
        <dbReference type="ARBA" id="ARBA00023136"/>
    </source>
</evidence>
<feature type="domain" description="TonB C-terminal" evidence="10">
    <location>
        <begin position="148"/>
        <end position="238"/>
    </location>
</feature>
<dbReference type="InterPro" id="IPR011652">
    <property type="entry name" value="MORN_2"/>
</dbReference>
<evidence type="ECO:0000313" key="12">
    <source>
        <dbReference type="Proteomes" id="UP000198310"/>
    </source>
</evidence>
<dbReference type="GO" id="GO:0098797">
    <property type="term" value="C:plasma membrane protein complex"/>
    <property type="evidence" value="ECO:0007669"/>
    <property type="project" value="TreeGrafter"/>
</dbReference>
<dbReference type="GO" id="GO:0015031">
    <property type="term" value="P:protein transport"/>
    <property type="evidence" value="ECO:0007669"/>
    <property type="project" value="UniProtKB-KW"/>
</dbReference>
<evidence type="ECO:0000259" key="10">
    <source>
        <dbReference type="PROSITE" id="PS52015"/>
    </source>
</evidence>
<evidence type="ECO:0000313" key="11">
    <source>
        <dbReference type="EMBL" id="SNR29246.1"/>
    </source>
</evidence>
<evidence type="ECO:0000256" key="1">
    <source>
        <dbReference type="ARBA" id="ARBA00004383"/>
    </source>
</evidence>
<evidence type="ECO:0000256" key="7">
    <source>
        <dbReference type="ARBA" id="ARBA00022927"/>
    </source>
</evidence>
<keyword evidence="8" id="KW-1133">Transmembrane helix</keyword>
<dbReference type="Pfam" id="PF07661">
    <property type="entry name" value="MORN_2"/>
    <property type="match status" value="3"/>
</dbReference>
<dbReference type="GO" id="GO:0055085">
    <property type="term" value="P:transmembrane transport"/>
    <property type="evidence" value="ECO:0007669"/>
    <property type="project" value="InterPro"/>
</dbReference>
<gene>
    <name evidence="11" type="ORF">SAMN06269173_101112</name>
</gene>
<dbReference type="InterPro" id="IPR051045">
    <property type="entry name" value="TonB-dependent_transducer"/>
</dbReference>
<evidence type="ECO:0000256" key="3">
    <source>
        <dbReference type="ARBA" id="ARBA00022448"/>
    </source>
</evidence>
<comment type="subcellular location">
    <subcellularLocation>
        <location evidence="1">Cell inner membrane</location>
        <topology evidence="1">Single-pass membrane protein</topology>
        <orientation evidence="1">Periplasmic side</orientation>
    </subcellularLocation>
</comment>
<keyword evidence="3" id="KW-0813">Transport</keyword>
<evidence type="ECO:0000256" key="6">
    <source>
        <dbReference type="ARBA" id="ARBA00022692"/>
    </source>
</evidence>
<evidence type="ECO:0000256" key="8">
    <source>
        <dbReference type="ARBA" id="ARBA00022989"/>
    </source>
</evidence>
<reference evidence="12" key="1">
    <citation type="submission" date="2017-06" db="EMBL/GenBank/DDBJ databases">
        <authorList>
            <person name="Varghese N."/>
            <person name="Submissions S."/>
        </authorList>
    </citation>
    <scope>NUCLEOTIDE SEQUENCE [LARGE SCALE GENOMIC DNA]</scope>
    <source>
        <strain evidence="12">DSM 28041</strain>
    </source>
</reference>
<dbReference type="NCBIfam" id="TIGR01352">
    <property type="entry name" value="tonB_Cterm"/>
    <property type="match status" value="1"/>
</dbReference>
<dbReference type="EMBL" id="FZNS01000001">
    <property type="protein sequence ID" value="SNR29246.1"/>
    <property type="molecule type" value="Genomic_DNA"/>
</dbReference>
<keyword evidence="12" id="KW-1185">Reference proteome</keyword>
<name>A0A238V4S1_9BACT</name>
<keyword evidence="9" id="KW-0472">Membrane</keyword>
<comment type="similarity">
    <text evidence="2">Belongs to the TonB family.</text>
</comment>
<keyword evidence="5" id="KW-0997">Cell inner membrane</keyword>
<evidence type="ECO:0000256" key="2">
    <source>
        <dbReference type="ARBA" id="ARBA00006555"/>
    </source>
</evidence>
<dbReference type="GO" id="GO:0031992">
    <property type="term" value="F:energy transducer activity"/>
    <property type="evidence" value="ECO:0007669"/>
    <property type="project" value="TreeGrafter"/>
</dbReference>
<protein>
    <submittedName>
        <fullName evidence="11">Protein TonB</fullName>
    </submittedName>
</protein>
<accession>A0A238V4S1</accession>
<organism evidence="11 12">
    <name type="scientific">Hymenobacter mucosus</name>
    <dbReference type="NCBI Taxonomy" id="1411120"/>
    <lineage>
        <taxon>Bacteria</taxon>
        <taxon>Pseudomonadati</taxon>
        <taxon>Bacteroidota</taxon>
        <taxon>Cytophagia</taxon>
        <taxon>Cytophagales</taxon>
        <taxon>Hymenobacteraceae</taxon>
        <taxon>Hymenobacter</taxon>
    </lineage>
</organism>
<dbReference type="SUPFAM" id="SSF74653">
    <property type="entry name" value="TolA/TonB C-terminal domain"/>
    <property type="match status" value="1"/>
</dbReference>
<dbReference type="InterPro" id="IPR037682">
    <property type="entry name" value="TonB_C"/>
</dbReference>
<proteinExistence type="inferred from homology"/>
<dbReference type="PANTHER" id="PTHR33446:SF2">
    <property type="entry name" value="PROTEIN TONB"/>
    <property type="match status" value="1"/>
</dbReference>
<sequence>MAFFLGGRVAAAQSLTEFFNAQPGNHSDGGFRVAPDLRTDTIRTAADAGTVMRYFPTGQLQEQLPYRSFRKQELHGTQTRWFASGQVQAREEYVDNRRHGELLTYYPSGTVRRREHYQHGQRLTGECFAPDGQPLAYVDYMLMPEYPGGLNALLQTIGSTTKYPKLALKQEQTGQVQIAFIIDKKGQVSNAHVLRSVAPLLDAEALRVVNSLRGWKPGRLDGEAVDVYFTLPVTFTIQ</sequence>